<dbReference type="Pfam" id="PF18335">
    <property type="entry name" value="SH3_13"/>
    <property type="match status" value="1"/>
</dbReference>
<proteinExistence type="predicted"/>
<evidence type="ECO:0000313" key="7">
    <source>
        <dbReference type="Proteomes" id="UP001580430"/>
    </source>
</evidence>
<name>A0ABV5BUW7_9BACL</name>
<keyword evidence="1" id="KW-0547">Nucleotide-binding</keyword>
<feature type="domain" description="UvrD-like helicase C-terminal" evidence="3">
    <location>
        <begin position="667"/>
        <end position="714"/>
    </location>
</feature>
<evidence type="ECO:0000259" key="4">
    <source>
        <dbReference type="Pfam" id="PF14490"/>
    </source>
</evidence>
<dbReference type="Gene3D" id="2.30.30.940">
    <property type="match status" value="1"/>
</dbReference>
<keyword evidence="2" id="KW-0067">ATP-binding</keyword>
<feature type="domain" description="ATP-dependent RecD2 DNA helicase SH3" evidence="5">
    <location>
        <begin position="561"/>
        <end position="628"/>
    </location>
</feature>
<accession>A0ABV5BUW7</accession>
<dbReference type="InterPro" id="IPR027785">
    <property type="entry name" value="UvrD-like_helicase_C"/>
</dbReference>
<evidence type="ECO:0000313" key="6">
    <source>
        <dbReference type="EMBL" id="MFB5759083.1"/>
    </source>
</evidence>
<dbReference type="InterPro" id="IPR050534">
    <property type="entry name" value="Coronavir_polyprotein_1ab"/>
</dbReference>
<dbReference type="CDD" id="cd17933">
    <property type="entry name" value="DEXSc_RecD-like"/>
    <property type="match status" value="1"/>
</dbReference>
<dbReference type="RefSeq" id="WP_375518335.1">
    <property type="nucleotide sequence ID" value="NZ_JBHIRY010000001.1"/>
</dbReference>
<keyword evidence="7" id="KW-1185">Reference proteome</keyword>
<protein>
    <submittedName>
        <fullName evidence="6">AAA family ATPase</fullName>
    </submittedName>
</protein>
<dbReference type="Pfam" id="PF14490">
    <property type="entry name" value="HHH_RecD2"/>
    <property type="match status" value="1"/>
</dbReference>
<dbReference type="SUPFAM" id="SSF52540">
    <property type="entry name" value="P-loop containing nucleoside triphosphate hydrolases"/>
    <property type="match status" value="2"/>
</dbReference>
<evidence type="ECO:0000256" key="1">
    <source>
        <dbReference type="ARBA" id="ARBA00022741"/>
    </source>
</evidence>
<organism evidence="6 7">
    <name type="scientific">Paenibacillus medicaginis</name>
    <dbReference type="NCBI Taxonomy" id="1470560"/>
    <lineage>
        <taxon>Bacteria</taxon>
        <taxon>Bacillati</taxon>
        <taxon>Bacillota</taxon>
        <taxon>Bacilli</taxon>
        <taxon>Bacillales</taxon>
        <taxon>Paenibacillaceae</taxon>
        <taxon>Paenibacillus</taxon>
    </lineage>
</organism>
<sequence>MNDIIETILVPEKCLYPNPASNYYIYACSTDDPSIEKNTYNNVSIKGNMQRLDIGVPYKAQIQLAEFNPRYGASYNVLSIYQDIPEKAEDQKDYLKAILTDLQVEAIYNTYPNENIIELFKEGKFDYTRVKGFGEVIYERARKKILENLEFQELFSYLGKYGVTYDTIKKLMIEFGSAQIAIQKITECPYELIRVQEIGFKKADAIARNMGIPIEDPYRIQYGIKHVIGKEQTSGHTYIKYDDLIKRSKELLQVTEDLIENQVFKAEGLYIAEDRVALESTFKSEKSIAEILNEMLNKSKELKFDPEKFIVRMEEKYKNVLKNGLSDQQKLFFHNIKKYNVNALVGFAGCGKSMLQKLLKDLLFEIGLTAKWLSPTGKAAKILSNYTEEKAYTIHKAIGYGMDKKEKDMIEITEDFIIIDETSMVDVFLLSMLLKKIKNPSARILFIGDSFQIPSVFAGNVLHDIIESKIIPITKLDIVFRQNEGGILDIATKIRKGEKFIDNEFFGKIMYGNNLLIHSVKSEHMTGGYKHYYTNYLEKYSIEDIMTLSPTKKGDLGTVTINKTIQDIVNLQTDASKELEFGEDSVFRIGDYVINTKNTYDILNMDNNVVEIVNGDTGKILDIVTDWKPIKSKNSEDEFEQDGNGIVVDFDFDVICIPLPEKLQLLHAWCLTMHKSQGSSGKAVLIVMDKAHKYQLNANLLYTAITRSVDYCIILCQADVINQAMRKVENLRRNTFLCELLRKSKEPYLRGEVNESKTTE</sequence>
<evidence type="ECO:0000256" key="2">
    <source>
        <dbReference type="ARBA" id="ARBA00022840"/>
    </source>
</evidence>
<evidence type="ECO:0000259" key="3">
    <source>
        <dbReference type="Pfam" id="PF13538"/>
    </source>
</evidence>
<gene>
    <name evidence="6" type="ORF">ACE5LO_01620</name>
</gene>
<dbReference type="CDD" id="cd18809">
    <property type="entry name" value="SF1_C_RecD"/>
    <property type="match status" value="1"/>
</dbReference>
<dbReference type="InterPro" id="IPR041451">
    <property type="entry name" value="RecD2_SH13"/>
</dbReference>
<reference evidence="6 7" key="1">
    <citation type="submission" date="2024-09" db="EMBL/GenBank/DDBJ databases">
        <title>Paenibacillus zeirhizospherea sp. nov., isolated from surface of the maize (Zea mays) roots in a horticulture field, Hungary.</title>
        <authorList>
            <person name="Marton D."/>
            <person name="Farkas M."/>
            <person name="Bedics A."/>
            <person name="Toth E."/>
            <person name="Tancsics A."/>
            <person name="Boka K."/>
            <person name="Marati G."/>
            <person name="Kriszt B."/>
            <person name="Cserhati M."/>
        </authorList>
    </citation>
    <scope>NUCLEOTIDE SEQUENCE [LARGE SCALE GENOMIC DNA]</scope>
    <source>
        <strain evidence="6 7">JCM 18446</strain>
    </source>
</reference>
<evidence type="ECO:0000259" key="5">
    <source>
        <dbReference type="Pfam" id="PF18335"/>
    </source>
</evidence>
<dbReference type="Pfam" id="PF13538">
    <property type="entry name" value="UvrD_C_2"/>
    <property type="match status" value="1"/>
</dbReference>
<dbReference type="Pfam" id="PF13604">
    <property type="entry name" value="AAA_30"/>
    <property type="match status" value="1"/>
</dbReference>
<dbReference type="EMBL" id="JBHIRY010000001">
    <property type="protein sequence ID" value="MFB5759083.1"/>
    <property type="molecule type" value="Genomic_DNA"/>
</dbReference>
<dbReference type="Gene3D" id="3.40.50.300">
    <property type="entry name" value="P-loop containing nucleotide triphosphate hydrolases"/>
    <property type="match status" value="2"/>
</dbReference>
<dbReference type="Gene3D" id="1.10.10.2220">
    <property type="match status" value="1"/>
</dbReference>
<dbReference type="InterPro" id="IPR029493">
    <property type="entry name" value="RecD2-like_HHH"/>
</dbReference>
<dbReference type="InterPro" id="IPR027417">
    <property type="entry name" value="P-loop_NTPase"/>
</dbReference>
<dbReference type="PANTHER" id="PTHR43788">
    <property type="entry name" value="DNA2/NAM7 HELICASE FAMILY MEMBER"/>
    <property type="match status" value="1"/>
</dbReference>
<comment type="caution">
    <text evidence="6">The sequence shown here is derived from an EMBL/GenBank/DDBJ whole genome shotgun (WGS) entry which is preliminary data.</text>
</comment>
<feature type="domain" description="ATP-dependent RecD2 DNA helicase-like helix-hairpin-helix" evidence="4">
    <location>
        <begin position="148"/>
        <end position="238"/>
    </location>
</feature>
<dbReference type="PANTHER" id="PTHR43788:SF6">
    <property type="entry name" value="DNA HELICASE B"/>
    <property type="match status" value="1"/>
</dbReference>
<dbReference type="Proteomes" id="UP001580430">
    <property type="component" value="Unassembled WGS sequence"/>
</dbReference>